<keyword evidence="3" id="KW-0963">Cytoplasm</keyword>
<evidence type="ECO:0000313" key="9">
    <source>
        <dbReference type="EMBL" id="HIR56834.1"/>
    </source>
</evidence>
<dbReference type="GO" id="GO:0051301">
    <property type="term" value="P:cell division"/>
    <property type="evidence" value="ECO:0007669"/>
    <property type="project" value="UniProtKB-KW"/>
</dbReference>
<comment type="subcellular location">
    <subcellularLocation>
        <location evidence="1">Cytoplasm</location>
    </subcellularLocation>
</comment>
<dbReference type="Proteomes" id="UP000886785">
    <property type="component" value="Unassembled WGS sequence"/>
</dbReference>
<evidence type="ECO:0000256" key="2">
    <source>
        <dbReference type="ARBA" id="ARBA00009008"/>
    </source>
</evidence>
<dbReference type="PANTHER" id="PTHR35794">
    <property type="entry name" value="CELL DIVISION PROTEIN DIVIVA"/>
    <property type="match status" value="1"/>
</dbReference>
<dbReference type="Gene3D" id="6.10.250.660">
    <property type="match status" value="1"/>
</dbReference>
<dbReference type="InterPro" id="IPR019933">
    <property type="entry name" value="DivIVA_domain"/>
</dbReference>
<comment type="caution">
    <text evidence="9">The sequence shown here is derived from an EMBL/GenBank/DDBJ whole genome shotgun (WGS) entry which is preliminary data.</text>
</comment>
<evidence type="ECO:0000256" key="3">
    <source>
        <dbReference type="ARBA" id="ARBA00022490"/>
    </source>
</evidence>
<dbReference type="PANTHER" id="PTHR35794:SF2">
    <property type="entry name" value="CELL DIVISION PROTEIN DIVIVA"/>
    <property type="match status" value="1"/>
</dbReference>
<accession>A0A9D1DPT8</accession>
<keyword evidence="4" id="KW-0132">Cell division</keyword>
<keyword evidence="6" id="KW-0131">Cell cycle</keyword>
<dbReference type="AlphaFoldDB" id="A0A9D1DPT8"/>
<dbReference type="GO" id="GO:0005737">
    <property type="term" value="C:cytoplasm"/>
    <property type="evidence" value="ECO:0007669"/>
    <property type="project" value="UniProtKB-SubCell"/>
</dbReference>
<reference evidence="9" key="1">
    <citation type="submission" date="2020-10" db="EMBL/GenBank/DDBJ databases">
        <authorList>
            <person name="Gilroy R."/>
        </authorList>
    </citation>
    <scope>NUCLEOTIDE SEQUENCE</scope>
    <source>
        <strain evidence="9">ChiSjej1B19-7085</strain>
    </source>
</reference>
<evidence type="ECO:0000256" key="4">
    <source>
        <dbReference type="ARBA" id="ARBA00022618"/>
    </source>
</evidence>
<comment type="similarity">
    <text evidence="2">Belongs to the DivIVA family.</text>
</comment>
<dbReference type="EMBL" id="DVHF01000049">
    <property type="protein sequence ID" value="HIR56834.1"/>
    <property type="molecule type" value="Genomic_DNA"/>
</dbReference>
<evidence type="ECO:0000256" key="8">
    <source>
        <dbReference type="SAM" id="MobiDB-lite"/>
    </source>
</evidence>
<dbReference type="Pfam" id="PF05103">
    <property type="entry name" value="DivIVA"/>
    <property type="match status" value="1"/>
</dbReference>
<protein>
    <submittedName>
        <fullName evidence="9">DivIVA domain-containing protein</fullName>
    </submittedName>
</protein>
<organism evidence="9 10">
    <name type="scientific">Candidatus Gallacutalibacter pullicola</name>
    <dbReference type="NCBI Taxonomy" id="2840830"/>
    <lineage>
        <taxon>Bacteria</taxon>
        <taxon>Bacillati</taxon>
        <taxon>Bacillota</taxon>
        <taxon>Clostridia</taxon>
        <taxon>Eubacteriales</taxon>
        <taxon>Candidatus Gallacutalibacter</taxon>
    </lineage>
</organism>
<sequence>MLTLNDIINVSFRKANFAGYRTEDVDNFIDQVRDSYDSLLKKGIEQKEKIESLTAENAQLLKKIDVLAAKIEEYRSEEDEIKSALVSAQKLGDASIREARHKAEVILKDASLKADRIVNGAQAEIVEQKKEMERLRKSVSDFRAQLLGLYKQHLTLINALPTQQRAEPAPVAKQQPMQAAPRPQQPVQAPVQQPRPQQPVQQPQQSVPVQTPAPAPVREEAAAPAAAVSYRTADQQRPAAVETPVESFEATREFHVDPVVRAAGAAGGDADHDLRYDVLNFDNEYDVAADNASPVGRYQRQE</sequence>
<reference evidence="9" key="2">
    <citation type="journal article" date="2021" name="PeerJ">
        <title>Extensive microbial diversity within the chicken gut microbiome revealed by metagenomics and culture.</title>
        <authorList>
            <person name="Gilroy R."/>
            <person name="Ravi A."/>
            <person name="Getino M."/>
            <person name="Pursley I."/>
            <person name="Horton D.L."/>
            <person name="Alikhan N.F."/>
            <person name="Baker D."/>
            <person name="Gharbi K."/>
            <person name="Hall N."/>
            <person name="Watson M."/>
            <person name="Adriaenssens E.M."/>
            <person name="Foster-Nyarko E."/>
            <person name="Jarju S."/>
            <person name="Secka A."/>
            <person name="Antonio M."/>
            <person name="Oren A."/>
            <person name="Chaudhuri R.R."/>
            <person name="La Ragione R."/>
            <person name="Hildebrand F."/>
            <person name="Pallen M.J."/>
        </authorList>
    </citation>
    <scope>NUCLEOTIDE SEQUENCE</scope>
    <source>
        <strain evidence="9">ChiSjej1B19-7085</strain>
    </source>
</reference>
<feature type="coiled-coil region" evidence="7">
    <location>
        <begin position="50"/>
        <end position="91"/>
    </location>
</feature>
<keyword evidence="5 7" id="KW-0175">Coiled coil</keyword>
<evidence type="ECO:0000256" key="5">
    <source>
        <dbReference type="ARBA" id="ARBA00023054"/>
    </source>
</evidence>
<evidence type="ECO:0000256" key="7">
    <source>
        <dbReference type="SAM" id="Coils"/>
    </source>
</evidence>
<evidence type="ECO:0000313" key="10">
    <source>
        <dbReference type="Proteomes" id="UP000886785"/>
    </source>
</evidence>
<gene>
    <name evidence="9" type="ORF">IAA54_04130</name>
</gene>
<feature type="coiled-coil region" evidence="7">
    <location>
        <begin position="118"/>
        <end position="145"/>
    </location>
</feature>
<proteinExistence type="inferred from homology"/>
<dbReference type="NCBIfam" id="TIGR03544">
    <property type="entry name" value="DivI1A_domain"/>
    <property type="match status" value="1"/>
</dbReference>
<dbReference type="InterPro" id="IPR007793">
    <property type="entry name" value="DivIVA_fam"/>
</dbReference>
<feature type="region of interest" description="Disordered" evidence="8">
    <location>
        <begin position="165"/>
        <end position="220"/>
    </location>
</feature>
<name>A0A9D1DPT8_9FIRM</name>
<evidence type="ECO:0000256" key="6">
    <source>
        <dbReference type="ARBA" id="ARBA00023306"/>
    </source>
</evidence>
<feature type="compositionally biased region" description="Low complexity" evidence="8">
    <location>
        <begin position="174"/>
        <end position="212"/>
    </location>
</feature>
<evidence type="ECO:0000256" key="1">
    <source>
        <dbReference type="ARBA" id="ARBA00004496"/>
    </source>
</evidence>